<evidence type="ECO:0000313" key="3">
    <source>
        <dbReference type="Proteomes" id="UP000317550"/>
    </source>
</evidence>
<name>A0A516SDL7_9NEIS</name>
<feature type="chain" id="PRO_5027813441" evidence="1">
    <location>
        <begin position="22"/>
        <end position="333"/>
    </location>
</feature>
<evidence type="ECO:0000313" key="2">
    <source>
        <dbReference type="EMBL" id="QDQ26128.1"/>
    </source>
</evidence>
<dbReference type="EMBL" id="CP041730">
    <property type="protein sequence ID" value="QDQ26128.1"/>
    <property type="molecule type" value="Genomic_DNA"/>
</dbReference>
<dbReference type="OrthoDB" id="8703286at2"/>
<proteinExistence type="predicted"/>
<gene>
    <name evidence="2" type="ORF">FNU76_07030</name>
</gene>
<dbReference type="AlphaFoldDB" id="A0A516SDL7"/>
<evidence type="ECO:0000256" key="1">
    <source>
        <dbReference type="SAM" id="SignalP"/>
    </source>
</evidence>
<keyword evidence="1" id="KW-0732">Signal</keyword>
<protein>
    <submittedName>
        <fullName evidence="2">Uncharacterized protein</fullName>
    </submittedName>
</protein>
<reference evidence="3" key="1">
    <citation type="submission" date="2019-07" db="EMBL/GenBank/DDBJ databases">
        <title>Chitinimonas sp. nov., isolated from Ny-Alesund, arctica soil.</title>
        <authorList>
            <person name="Xu Q."/>
            <person name="Peng F."/>
        </authorList>
    </citation>
    <scope>NUCLEOTIDE SEQUENCE [LARGE SCALE GENOMIC DNA]</scope>
    <source>
        <strain evidence="3">R3-44</strain>
    </source>
</reference>
<organism evidence="2 3">
    <name type="scientific">Chitinimonas arctica</name>
    <dbReference type="NCBI Taxonomy" id="2594795"/>
    <lineage>
        <taxon>Bacteria</taxon>
        <taxon>Pseudomonadati</taxon>
        <taxon>Pseudomonadota</taxon>
        <taxon>Betaproteobacteria</taxon>
        <taxon>Neisseriales</taxon>
        <taxon>Chitinibacteraceae</taxon>
        <taxon>Chitinimonas</taxon>
    </lineage>
</organism>
<dbReference type="Proteomes" id="UP000317550">
    <property type="component" value="Chromosome"/>
</dbReference>
<keyword evidence="3" id="KW-1185">Reference proteome</keyword>
<dbReference type="KEGG" id="cari:FNU76_07030"/>
<dbReference type="RefSeq" id="WP_144277527.1">
    <property type="nucleotide sequence ID" value="NZ_CP041730.1"/>
</dbReference>
<accession>A0A516SDL7</accession>
<feature type="signal peptide" evidence="1">
    <location>
        <begin position="1"/>
        <end position="21"/>
    </location>
</feature>
<sequence length="333" mass="36815">MKHAYLKSALLCALVSSSLTAAAIPNGDGWRWQTGLKLTPSAVLDYRGQRIEDHPRSDYRKVTEARDKLYAELKQGLYSRVQAELAHESGYRWHTVEIRGPIQLAITPSNTGVGPNVSLGQFSAELRTNFKQSWGPFSAECTVSANTGTLNLSGNLDVINGMLANLRIVDLQPSTGRDCSSSFSWIPILGQITDRFLNKQVDSMLNGAFSQVMGRAQDTFAPVKFAGLNTAIPAGKYMYGSFDAGQYVTNNLSHLISQTHVVVRFSEPRTRLSPRTLPPEGDNQVTELDEAFSITFPSAANGNIGFTVYDQTLFNRYWECRPMKPICQPPQDQ</sequence>